<evidence type="ECO:0000256" key="2">
    <source>
        <dbReference type="ARBA" id="ARBA00022747"/>
    </source>
</evidence>
<evidence type="ECO:0000313" key="5">
    <source>
        <dbReference type="EMBL" id="QEG15542.1"/>
    </source>
</evidence>
<dbReference type="EMBL" id="CP042910">
    <property type="protein sequence ID" value="QEG15542.1"/>
    <property type="molecule type" value="Genomic_DNA"/>
</dbReference>
<dbReference type="PANTHER" id="PTHR43140:SF1">
    <property type="entry name" value="TYPE I RESTRICTION ENZYME ECOKI SPECIFICITY SUBUNIT"/>
    <property type="match status" value="1"/>
</dbReference>
<sequence>MSDNYQKCRLGEICTLLNGRAYKKKELLDSGKYPVLRVGNFFTNRSWYYSDLELDDNKYCEEGDLLYAWSASFGPRIWSGPKVIYHYHIWKVQLDESKVNKNFLCYWFGWDSEKIRSEQGTGTTMIHVTKGSMEDRELCLPPLSEQKRIVAILDEAFGAIARAKENAARNLANARELFDSYLNRVFTEKGEGWEEKKLSEIAKTFGRGKSRHRPRNDKSLYGGEYPFIQTGEIRNANHYITKFTQTYNEKGLAQSKLWPVGTLCITIAANIAETAILTFDACIPDSVIGLVCDPEKANVDFVEYLLQNFKSGLQAEGKGSAQDNINMGTFERMLFPFPSVSEQEKIVCELNAIAESCNNLSPIYQQKLTALDELKQSLLQKAFTGQLTSKTKELELVP</sequence>
<dbReference type="Gene3D" id="3.90.220.20">
    <property type="entry name" value="DNA methylase specificity domains"/>
    <property type="match status" value="2"/>
</dbReference>
<dbReference type="CDD" id="cd17282">
    <property type="entry name" value="RMtype1_S_Eco16444ORF1681_TRD1-CR1_like"/>
    <property type="match status" value="1"/>
</dbReference>
<dbReference type="Proteomes" id="UP000322887">
    <property type="component" value="Chromosome"/>
</dbReference>
<keyword evidence="2" id="KW-0680">Restriction system</keyword>
<dbReference type="InterPro" id="IPR000055">
    <property type="entry name" value="Restrct_endonuc_typeI_TRD"/>
</dbReference>
<dbReference type="RefSeq" id="WP_002647523.1">
    <property type="nucleotide sequence ID" value="NZ_CP042910.1"/>
</dbReference>
<evidence type="ECO:0000313" key="6">
    <source>
        <dbReference type="Proteomes" id="UP000322887"/>
    </source>
</evidence>
<accession>A0ABX5YIK3</accession>
<evidence type="ECO:0000256" key="1">
    <source>
        <dbReference type="ARBA" id="ARBA00010923"/>
    </source>
</evidence>
<gene>
    <name evidence="5" type="ORF">GmarT_13830</name>
</gene>
<protein>
    <submittedName>
        <fullName evidence="5">EcoKI restriction-modification system protein HsdS</fullName>
    </submittedName>
</protein>
<dbReference type="SUPFAM" id="SSF116734">
    <property type="entry name" value="DNA methylase specificity domain"/>
    <property type="match status" value="2"/>
</dbReference>
<keyword evidence="6" id="KW-1185">Reference proteome</keyword>
<dbReference type="GeneID" id="98646020"/>
<proteinExistence type="inferred from homology"/>
<feature type="domain" description="Type I restriction modification DNA specificity" evidence="4">
    <location>
        <begin position="3"/>
        <end position="161"/>
    </location>
</feature>
<keyword evidence="3" id="KW-0238">DNA-binding</keyword>
<feature type="domain" description="Type I restriction modification DNA specificity" evidence="4">
    <location>
        <begin position="191"/>
        <end position="355"/>
    </location>
</feature>
<comment type="similarity">
    <text evidence="1">Belongs to the type-I restriction system S methylase family.</text>
</comment>
<dbReference type="InterPro" id="IPR051212">
    <property type="entry name" value="Type-I_RE_S_subunit"/>
</dbReference>
<dbReference type="CDD" id="cd17254">
    <property type="entry name" value="RMtype1_S_FclI-TRD1-CR1_like"/>
    <property type="match status" value="1"/>
</dbReference>
<dbReference type="PANTHER" id="PTHR43140">
    <property type="entry name" value="TYPE-1 RESTRICTION ENZYME ECOKI SPECIFICITY PROTEIN"/>
    <property type="match status" value="1"/>
</dbReference>
<reference evidence="5 6" key="1">
    <citation type="submission" date="2019-08" db="EMBL/GenBank/DDBJ databases">
        <title>Deep-cultivation of Planctomycetes and their phenomic and genomic characterization uncovers novel biology.</title>
        <authorList>
            <person name="Wiegand S."/>
            <person name="Jogler M."/>
            <person name="Boedeker C."/>
            <person name="Pinto D."/>
            <person name="Vollmers J."/>
            <person name="Rivas-Marin E."/>
            <person name="Kohn T."/>
            <person name="Peeters S.H."/>
            <person name="Heuer A."/>
            <person name="Rast P."/>
            <person name="Oberbeckmann S."/>
            <person name="Bunk B."/>
            <person name="Jeske O."/>
            <person name="Meyerdierks A."/>
            <person name="Storesund J.E."/>
            <person name="Kallscheuer N."/>
            <person name="Luecker S."/>
            <person name="Lage O.M."/>
            <person name="Pohl T."/>
            <person name="Merkel B.J."/>
            <person name="Hornburger P."/>
            <person name="Mueller R.-W."/>
            <person name="Bruemmer F."/>
            <person name="Labrenz M."/>
            <person name="Spormann A.M."/>
            <person name="Op den Camp H."/>
            <person name="Overmann J."/>
            <person name="Amann R."/>
            <person name="Jetten M.S.M."/>
            <person name="Mascher T."/>
            <person name="Medema M.H."/>
            <person name="Devos D.P."/>
            <person name="Kaster A.-K."/>
            <person name="Ovreas L."/>
            <person name="Rohde M."/>
            <person name="Galperin M.Y."/>
            <person name="Jogler C."/>
        </authorList>
    </citation>
    <scope>NUCLEOTIDE SEQUENCE [LARGE SCALE GENOMIC DNA]</scope>
    <source>
        <strain evidence="5 6">DSM 8797</strain>
    </source>
</reference>
<dbReference type="InterPro" id="IPR044946">
    <property type="entry name" value="Restrct_endonuc_typeI_TRD_sf"/>
</dbReference>
<evidence type="ECO:0000259" key="4">
    <source>
        <dbReference type="Pfam" id="PF01420"/>
    </source>
</evidence>
<name>A0ABX5YIK3_9PLAN</name>
<organism evidence="5 6">
    <name type="scientific">Gimesia maris</name>
    <dbReference type="NCBI Taxonomy" id="122"/>
    <lineage>
        <taxon>Bacteria</taxon>
        <taxon>Pseudomonadati</taxon>
        <taxon>Planctomycetota</taxon>
        <taxon>Planctomycetia</taxon>
        <taxon>Planctomycetales</taxon>
        <taxon>Planctomycetaceae</taxon>
        <taxon>Gimesia</taxon>
    </lineage>
</organism>
<dbReference type="Pfam" id="PF01420">
    <property type="entry name" value="Methylase_S"/>
    <property type="match status" value="2"/>
</dbReference>
<evidence type="ECO:0000256" key="3">
    <source>
        <dbReference type="ARBA" id="ARBA00023125"/>
    </source>
</evidence>